<keyword evidence="2" id="KW-0378">Hydrolase</keyword>
<evidence type="ECO:0000313" key="2">
    <source>
        <dbReference type="EMBL" id="XCC61346.1"/>
    </source>
</evidence>
<dbReference type="AlphaFoldDB" id="A0AAU8A5K3"/>
<dbReference type="GO" id="GO:0016787">
    <property type="term" value="F:hydrolase activity"/>
    <property type="evidence" value="ECO:0007669"/>
    <property type="project" value="UniProtKB-KW"/>
</dbReference>
<name>A0AAU8A5K3_9FIRM</name>
<dbReference type="InterPro" id="IPR029059">
    <property type="entry name" value="AB_hydrolase_5"/>
</dbReference>
<feature type="domain" description="Alpha/beta hydrolase fold-5" evidence="1">
    <location>
        <begin position="69"/>
        <end position="230"/>
    </location>
</feature>
<proteinExistence type="predicted"/>
<reference evidence="2" key="1">
    <citation type="submission" date="2023-02" db="EMBL/GenBank/DDBJ databases">
        <title>Gut commensal Christensenella minuta modulates host metabolism via a new class of secondary bile acids.</title>
        <authorList>
            <person name="Liu C."/>
        </authorList>
    </citation>
    <scope>NUCLEOTIDE SEQUENCE</scope>
    <source>
        <strain evidence="2">CA70</strain>
    </source>
</reference>
<sequence>MKKKKRKLLIAVCAAAAVCAVLLVYLLTGSHPPNEEALGALMSTETVTVEDMGDRIVFSPSEQLAGRGFIFYPGGKVDAEAYAYFAHALADEGIFSVIVRMPFDLAVFGSGGASKVLDAYPEIESWTIGGHSLGGVMAADYAAKDERISGVVFLAAYPNSDLSRSGLRALSLTASNDGVLNREKYDAALPSFPADTIFSEIEGGNHAGFGSYGAQEGDGEATLSPAAQQEAAAQRIAEWIN</sequence>
<gene>
    <name evidence="2" type="ORF">PUP29_07340</name>
</gene>
<dbReference type="Gene3D" id="3.40.50.1820">
    <property type="entry name" value="alpha/beta hydrolase"/>
    <property type="match status" value="1"/>
</dbReference>
<dbReference type="RefSeq" id="WP_353422857.1">
    <property type="nucleotide sequence ID" value="NZ_CP117826.1"/>
</dbReference>
<dbReference type="InterPro" id="IPR029058">
    <property type="entry name" value="AB_hydrolase_fold"/>
</dbReference>
<accession>A0AAU8A5K3</accession>
<evidence type="ECO:0000259" key="1">
    <source>
        <dbReference type="Pfam" id="PF12695"/>
    </source>
</evidence>
<dbReference type="EMBL" id="CP117826">
    <property type="protein sequence ID" value="XCC61346.1"/>
    <property type="molecule type" value="Genomic_DNA"/>
</dbReference>
<organism evidence="2">
    <name type="scientific">Christensenella massiliensis</name>
    <dbReference type="NCBI Taxonomy" id="1805714"/>
    <lineage>
        <taxon>Bacteria</taxon>
        <taxon>Bacillati</taxon>
        <taxon>Bacillota</taxon>
        <taxon>Clostridia</taxon>
        <taxon>Christensenellales</taxon>
        <taxon>Christensenellaceae</taxon>
        <taxon>Christensenella</taxon>
    </lineage>
</organism>
<dbReference type="Pfam" id="PF12695">
    <property type="entry name" value="Abhydrolase_5"/>
    <property type="match status" value="1"/>
</dbReference>
<protein>
    <submittedName>
        <fullName evidence="2">Alpha/beta hydrolase</fullName>
    </submittedName>
</protein>
<dbReference type="SUPFAM" id="SSF53474">
    <property type="entry name" value="alpha/beta-Hydrolases"/>
    <property type="match status" value="1"/>
</dbReference>